<feature type="region of interest" description="Disordered" evidence="1">
    <location>
        <begin position="1"/>
        <end position="51"/>
    </location>
</feature>
<keyword evidence="3" id="KW-1185">Reference proteome</keyword>
<dbReference type="AlphaFoldDB" id="A0A5C3KGB1"/>
<accession>A0A5C3KGB1</accession>
<feature type="compositionally biased region" description="Low complexity" evidence="1">
    <location>
        <begin position="33"/>
        <end position="50"/>
    </location>
</feature>
<name>A0A5C3KGB1_COPMA</name>
<dbReference type="STRING" id="230819.A0A5C3KGB1"/>
<feature type="compositionally biased region" description="Basic and acidic residues" evidence="1">
    <location>
        <begin position="568"/>
        <end position="579"/>
    </location>
</feature>
<sequence length="585" mass="62781">MPKAPARRQTRSSAALIAADARSSPTLPESDDTAAATSTDTAVDPASDDVSAPKDVYRPLHVLHLEELARAWDKDLRIPTVASWKAWAAARGVNPVNVHSWWYRRRHVAKKLRVKIPLDMYDIDIGTPPDIPPPPVKEEVEDIAVDGGIYARSSPLAEADDTLGPTEPPSSPFRPLHDLLMEPLPTKTSDVCAYSVDSGPGCSRLSPILDDLPPSSPIMSSPIVLSLDLPFSAGFAYESRRNCSSPRITGSSSGFADLSCIDSSDPLDETDSPGDPHSSAIDSSFCADIDLDRAVEQDDEPAIPLLSCTPGHSSSEVDNGRTEVGDDCSSGLTLGLNSRNRLTVEAANGSESDEMICVRLDTDSGDVAGAEAEVSDKLFRGDSVVEDDDGVSSRKANSEGKSMLDGDGDGDVSLDSEVDEEIEERRQYGYRILFTGEVHPQLSAIPFLDAVARGEYSASTPFGDPTAFEKSAKGSAWKVVVEDGEGEAGGWFESVRSELWFCVDGMRFSRDGSVGGVSYQDETNCVRCASGDQRHGYRTGMRELIVLSSHEGVDKRLSLEVTNNSGAEENHKGEKEIDSGPKGGW</sequence>
<dbReference type="Proteomes" id="UP000307440">
    <property type="component" value="Unassembled WGS sequence"/>
</dbReference>
<evidence type="ECO:0000313" key="3">
    <source>
        <dbReference type="Proteomes" id="UP000307440"/>
    </source>
</evidence>
<protein>
    <recommendedName>
        <fullName evidence="4">Homeobox domain-containing protein</fullName>
    </recommendedName>
</protein>
<dbReference type="EMBL" id="ML210372">
    <property type="protein sequence ID" value="TFK18887.1"/>
    <property type="molecule type" value="Genomic_DNA"/>
</dbReference>
<evidence type="ECO:0008006" key="4">
    <source>
        <dbReference type="Google" id="ProtNLM"/>
    </source>
</evidence>
<feature type="region of interest" description="Disordered" evidence="1">
    <location>
        <begin position="557"/>
        <end position="585"/>
    </location>
</feature>
<evidence type="ECO:0000256" key="1">
    <source>
        <dbReference type="SAM" id="MobiDB-lite"/>
    </source>
</evidence>
<proteinExistence type="predicted"/>
<feature type="region of interest" description="Disordered" evidence="1">
    <location>
        <begin position="380"/>
        <end position="418"/>
    </location>
</feature>
<gene>
    <name evidence="2" type="ORF">FA15DRAFT_660364</name>
</gene>
<feature type="compositionally biased region" description="Basic residues" evidence="1">
    <location>
        <begin position="1"/>
        <end position="10"/>
    </location>
</feature>
<evidence type="ECO:0000313" key="2">
    <source>
        <dbReference type="EMBL" id="TFK18887.1"/>
    </source>
</evidence>
<feature type="region of interest" description="Disordered" evidence="1">
    <location>
        <begin position="302"/>
        <end position="326"/>
    </location>
</feature>
<organism evidence="2 3">
    <name type="scientific">Coprinopsis marcescibilis</name>
    <name type="common">Agaric fungus</name>
    <name type="synonym">Psathyrella marcescibilis</name>
    <dbReference type="NCBI Taxonomy" id="230819"/>
    <lineage>
        <taxon>Eukaryota</taxon>
        <taxon>Fungi</taxon>
        <taxon>Dikarya</taxon>
        <taxon>Basidiomycota</taxon>
        <taxon>Agaricomycotina</taxon>
        <taxon>Agaricomycetes</taxon>
        <taxon>Agaricomycetidae</taxon>
        <taxon>Agaricales</taxon>
        <taxon>Agaricineae</taxon>
        <taxon>Psathyrellaceae</taxon>
        <taxon>Coprinopsis</taxon>
    </lineage>
</organism>
<reference evidence="2 3" key="1">
    <citation type="journal article" date="2019" name="Nat. Ecol. Evol.">
        <title>Megaphylogeny resolves global patterns of mushroom evolution.</title>
        <authorList>
            <person name="Varga T."/>
            <person name="Krizsan K."/>
            <person name="Foldi C."/>
            <person name="Dima B."/>
            <person name="Sanchez-Garcia M."/>
            <person name="Sanchez-Ramirez S."/>
            <person name="Szollosi G.J."/>
            <person name="Szarkandi J.G."/>
            <person name="Papp V."/>
            <person name="Albert L."/>
            <person name="Andreopoulos W."/>
            <person name="Angelini C."/>
            <person name="Antonin V."/>
            <person name="Barry K.W."/>
            <person name="Bougher N.L."/>
            <person name="Buchanan P."/>
            <person name="Buyck B."/>
            <person name="Bense V."/>
            <person name="Catcheside P."/>
            <person name="Chovatia M."/>
            <person name="Cooper J."/>
            <person name="Damon W."/>
            <person name="Desjardin D."/>
            <person name="Finy P."/>
            <person name="Geml J."/>
            <person name="Haridas S."/>
            <person name="Hughes K."/>
            <person name="Justo A."/>
            <person name="Karasinski D."/>
            <person name="Kautmanova I."/>
            <person name="Kiss B."/>
            <person name="Kocsube S."/>
            <person name="Kotiranta H."/>
            <person name="LaButti K.M."/>
            <person name="Lechner B.E."/>
            <person name="Liimatainen K."/>
            <person name="Lipzen A."/>
            <person name="Lukacs Z."/>
            <person name="Mihaltcheva S."/>
            <person name="Morgado L.N."/>
            <person name="Niskanen T."/>
            <person name="Noordeloos M.E."/>
            <person name="Ohm R.A."/>
            <person name="Ortiz-Santana B."/>
            <person name="Ovrebo C."/>
            <person name="Racz N."/>
            <person name="Riley R."/>
            <person name="Savchenko A."/>
            <person name="Shiryaev A."/>
            <person name="Soop K."/>
            <person name="Spirin V."/>
            <person name="Szebenyi C."/>
            <person name="Tomsovsky M."/>
            <person name="Tulloss R.E."/>
            <person name="Uehling J."/>
            <person name="Grigoriev I.V."/>
            <person name="Vagvolgyi C."/>
            <person name="Papp T."/>
            <person name="Martin F.M."/>
            <person name="Miettinen O."/>
            <person name="Hibbett D.S."/>
            <person name="Nagy L.G."/>
        </authorList>
    </citation>
    <scope>NUCLEOTIDE SEQUENCE [LARGE SCALE GENOMIC DNA]</scope>
    <source>
        <strain evidence="2 3">CBS 121175</strain>
    </source>
</reference>
<feature type="compositionally biased region" description="Acidic residues" evidence="1">
    <location>
        <begin position="406"/>
        <end position="418"/>
    </location>
</feature>
<dbReference type="OrthoDB" id="3257151at2759"/>
<feature type="region of interest" description="Disordered" evidence="1">
    <location>
        <begin position="260"/>
        <end position="281"/>
    </location>
</feature>